<evidence type="ECO:0000313" key="3">
    <source>
        <dbReference type="Proteomes" id="UP000076727"/>
    </source>
</evidence>
<reference evidence="2 3" key="1">
    <citation type="journal article" date="2016" name="Mol. Biol. Evol.">
        <title>Comparative Genomics of Early-Diverging Mushroom-Forming Fungi Provides Insights into the Origins of Lignocellulose Decay Capabilities.</title>
        <authorList>
            <person name="Nagy L.G."/>
            <person name="Riley R."/>
            <person name="Tritt A."/>
            <person name="Adam C."/>
            <person name="Daum C."/>
            <person name="Floudas D."/>
            <person name="Sun H."/>
            <person name="Yadav J.S."/>
            <person name="Pangilinan J."/>
            <person name="Larsson K.H."/>
            <person name="Matsuura K."/>
            <person name="Barry K."/>
            <person name="Labutti K."/>
            <person name="Kuo R."/>
            <person name="Ohm R.A."/>
            <person name="Bhattacharya S.S."/>
            <person name="Shirouzu T."/>
            <person name="Yoshinaga Y."/>
            <person name="Martin F.M."/>
            <person name="Grigoriev I.V."/>
            <person name="Hibbett D.S."/>
        </authorList>
    </citation>
    <scope>NUCLEOTIDE SEQUENCE [LARGE SCALE GENOMIC DNA]</scope>
    <source>
        <strain evidence="2 3">L-15889</strain>
    </source>
</reference>
<organism evidence="2 3">
    <name type="scientific">Daedalea quercina L-15889</name>
    <dbReference type="NCBI Taxonomy" id="1314783"/>
    <lineage>
        <taxon>Eukaryota</taxon>
        <taxon>Fungi</taxon>
        <taxon>Dikarya</taxon>
        <taxon>Basidiomycota</taxon>
        <taxon>Agaricomycotina</taxon>
        <taxon>Agaricomycetes</taxon>
        <taxon>Polyporales</taxon>
        <taxon>Fomitopsis</taxon>
    </lineage>
</organism>
<accession>A0A165PAA6</accession>
<dbReference type="AlphaFoldDB" id="A0A165PAA6"/>
<feature type="region of interest" description="Disordered" evidence="1">
    <location>
        <begin position="163"/>
        <end position="187"/>
    </location>
</feature>
<protein>
    <submittedName>
        <fullName evidence="2">Uncharacterized protein</fullName>
    </submittedName>
</protein>
<dbReference type="EMBL" id="KV429071">
    <property type="protein sequence ID" value="KZT67957.1"/>
    <property type="molecule type" value="Genomic_DNA"/>
</dbReference>
<name>A0A165PAA6_9APHY</name>
<dbReference type="Proteomes" id="UP000076727">
    <property type="component" value="Unassembled WGS sequence"/>
</dbReference>
<proteinExistence type="predicted"/>
<gene>
    <name evidence="2" type="ORF">DAEQUDRAFT_368518</name>
</gene>
<sequence length="337" mass="37056">MVEFDIPAILCEYTGIGPDTSSTYRYLLHIAYKNKTSDVPQASDVAEAVLEELRNNPPAYSLTETDFDTLKVEIRVVRAEWFPSKASSGEQETFWAKTDYATMMHNSYILSERTTPSEGDTSLLAIVLMPARVAQRPTPTAVHAAEESVEAPYQAYRETIAEAGRKRQPPSRGAHASELSKTQKKSRVDAVYNHRPLDLAAPPITIYHPVFAKFLAMVAEPLDGIEFTRKELDLSWKFIANSTSYHNTEYSRVAAIRNVFGSAVHRHIATPTSLTYSSGTVEPDGVVTALEAAVGAFTPISCITEVKNEMGTGECDPLAQAECGRRHSARLAAALRS</sequence>
<evidence type="ECO:0000256" key="1">
    <source>
        <dbReference type="SAM" id="MobiDB-lite"/>
    </source>
</evidence>
<keyword evidence="3" id="KW-1185">Reference proteome</keyword>
<evidence type="ECO:0000313" key="2">
    <source>
        <dbReference type="EMBL" id="KZT67957.1"/>
    </source>
</evidence>
<dbReference type="OrthoDB" id="2803068at2759"/>